<dbReference type="Proteomes" id="UP000237846">
    <property type="component" value="Unassembled WGS sequence"/>
</dbReference>
<proteinExistence type="predicted"/>
<dbReference type="RefSeq" id="WP_170140848.1">
    <property type="nucleotide sequence ID" value="NZ_PVZC01000001.1"/>
</dbReference>
<dbReference type="EMBL" id="PVZC01000001">
    <property type="protein sequence ID" value="PRY01936.1"/>
    <property type="molecule type" value="Genomic_DNA"/>
</dbReference>
<feature type="compositionally biased region" description="Low complexity" evidence="1">
    <location>
        <begin position="40"/>
        <end position="56"/>
    </location>
</feature>
<keyword evidence="4" id="KW-1185">Reference proteome</keyword>
<evidence type="ECO:0000256" key="2">
    <source>
        <dbReference type="SAM" id="Phobius"/>
    </source>
</evidence>
<keyword evidence="2" id="KW-1133">Transmembrane helix</keyword>
<organism evidence="3 4">
    <name type="scientific">Allonocardiopsis opalescens</name>
    <dbReference type="NCBI Taxonomy" id="1144618"/>
    <lineage>
        <taxon>Bacteria</taxon>
        <taxon>Bacillati</taxon>
        <taxon>Actinomycetota</taxon>
        <taxon>Actinomycetes</taxon>
        <taxon>Streptosporangiales</taxon>
        <taxon>Allonocardiopsis</taxon>
    </lineage>
</organism>
<feature type="compositionally biased region" description="Low complexity" evidence="1">
    <location>
        <begin position="65"/>
        <end position="75"/>
    </location>
</feature>
<protein>
    <recommendedName>
        <fullName evidence="5">Mce-associated membrane protein</fullName>
    </recommendedName>
</protein>
<comment type="caution">
    <text evidence="3">The sequence shown here is derived from an EMBL/GenBank/DDBJ whole genome shotgun (WGS) entry which is preliminary data.</text>
</comment>
<dbReference type="AlphaFoldDB" id="A0A2T0QDA7"/>
<keyword evidence="2" id="KW-0472">Membrane</keyword>
<gene>
    <name evidence="3" type="ORF">CLV72_101534</name>
</gene>
<evidence type="ECO:0000256" key="1">
    <source>
        <dbReference type="SAM" id="MobiDB-lite"/>
    </source>
</evidence>
<evidence type="ECO:0000313" key="3">
    <source>
        <dbReference type="EMBL" id="PRY01936.1"/>
    </source>
</evidence>
<name>A0A2T0QDA7_9ACTN</name>
<feature type="region of interest" description="Disordered" evidence="1">
    <location>
        <begin position="39"/>
        <end position="75"/>
    </location>
</feature>
<accession>A0A2T0QDA7</accession>
<sequence length="222" mass="22651">MARELSDGQRKALFGVLVLVLVAFGGYILFFRPDGGQEVAAEPDPGAEAAAGAPSTPAGPPPDAAEPAEGGASASGGAEADVFAWFPVDREELLAAAAVAEEFAVEYTRFDYRESVEDAVARMNELSTEEFAGGAASAGGGAAREERVTAQTVTTSTATIDAVRDMSASTVIFEVGVRTSTAEAGGAPQDDAENLLVTVVYEGGAWLVYDLAPADVGNQGEG</sequence>
<evidence type="ECO:0008006" key="5">
    <source>
        <dbReference type="Google" id="ProtNLM"/>
    </source>
</evidence>
<evidence type="ECO:0000313" key="4">
    <source>
        <dbReference type="Proteomes" id="UP000237846"/>
    </source>
</evidence>
<reference evidence="3 4" key="1">
    <citation type="submission" date="2018-03" db="EMBL/GenBank/DDBJ databases">
        <title>Genomic Encyclopedia of Archaeal and Bacterial Type Strains, Phase II (KMG-II): from individual species to whole genera.</title>
        <authorList>
            <person name="Goeker M."/>
        </authorList>
    </citation>
    <scope>NUCLEOTIDE SEQUENCE [LARGE SCALE GENOMIC DNA]</scope>
    <source>
        <strain evidence="3 4">DSM 45601</strain>
    </source>
</reference>
<feature type="transmembrane region" description="Helical" evidence="2">
    <location>
        <begin position="12"/>
        <end position="30"/>
    </location>
</feature>
<keyword evidence="2" id="KW-0812">Transmembrane</keyword>